<dbReference type="SUPFAM" id="SSF52540">
    <property type="entry name" value="P-loop containing nucleoside triphosphate hydrolases"/>
    <property type="match status" value="1"/>
</dbReference>
<feature type="binding site" evidence="1">
    <location>
        <begin position="90"/>
        <end position="97"/>
    </location>
    <ligand>
        <name>ATP</name>
        <dbReference type="ChEBI" id="CHEBI:30616"/>
    </ligand>
</feature>
<reference evidence="4 5" key="1">
    <citation type="submission" date="2023-10" db="EMBL/GenBank/DDBJ databases">
        <title>Draft genome sequence of Xylaria bambusicola isolate GMP-LS, the root and basal stem rot pathogen of sugarcane in Indonesia.</title>
        <authorList>
            <person name="Selvaraj P."/>
            <person name="Muralishankar V."/>
            <person name="Muruganantham S."/>
            <person name="Sp S."/>
            <person name="Haryani S."/>
            <person name="Lau K.J.X."/>
            <person name="Naqvi N.I."/>
        </authorList>
    </citation>
    <scope>NUCLEOTIDE SEQUENCE [LARGE SCALE GENOMIC DNA]</scope>
    <source>
        <strain evidence="4">GMP-LS</strain>
    </source>
</reference>
<dbReference type="Proteomes" id="UP001305414">
    <property type="component" value="Unassembled WGS sequence"/>
</dbReference>
<evidence type="ECO:0000313" key="5">
    <source>
        <dbReference type="Proteomes" id="UP001305414"/>
    </source>
</evidence>
<dbReference type="Gene3D" id="3.40.850.10">
    <property type="entry name" value="Kinesin motor domain"/>
    <property type="match status" value="1"/>
</dbReference>
<keyword evidence="5" id="KW-1185">Reference proteome</keyword>
<feature type="region of interest" description="Disordered" evidence="2">
    <location>
        <begin position="396"/>
        <end position="461"/>
    </location>
</feature>
<dbReference type="InterPro" id="IPR001752">
    <property type="entry name" value="Kinesin_motor_dom"/>
</dbReference>
<dbReference type="InterPro" id="IPR027417">
    <property type="entry name" value="P-loop_NTPase"/>
</dbReference>
<comment type="caution">
    <text evidence="4">The sequence shown here is derived from an EMBL/GenBank/DDBJ whole genome shotgun (WGS) entry which is preliminary data.</text>
</comment>
<comment type="similarity">
    <text evidence="1">Belongs to the TRAFAC class myosin-kinesin ATPase superfamily. Kinesin family.</text>
</comment>
<keyword evidence="1" id="KW-0067">ATP-binding</keyword>
<dbReference type="SUPFAM" id="SSF47781">
    <property type="entry name" value="RuvA domain 2-like"/>
    <property type="match status" value="1"/>
</dbReference>
<gene>
    <name evidence="4" type="ORF">RRF57_001363</name>
</gene>
<evidence type="ECO:0000256" key="1">
    <source>
        <dbReference type="PROSITE-ProRule" id="PRU00283"/>
    </source>
</evidence>
<dbReference type="PROSITE" id="PS50067">
    <property type="entry name" value="KINESIN_MOTOR_2"/>
    <property type="match status" value="1"/>
</dbReference>
<evidence type="ECO:0000313" key="4">
    <source>
        <dbReference type="EMBL" id="KAK5625647.1"/>
    </source>
</evidence>
<keyword evidence="1" id="KW-0547">Nucleotide-binding</keyword>
<dbReference type="AlphaFoldDB" id="A0AAN7UDQ3"/>
<dbReference type="GO" id="GO:0008017">
    <property type="term" value="F:microtubule binding"/>
    <property type="evidence" value="ECO:0007669"/>
    <property type="project" value="InterPro"/>
</dbReference>
<evidence type="ECO:0000256" key="2">
    <source>
        <dbReference type="SAM" id="MobiDB-lite"/>
    </source>
</evidence>
<feature type="domain" description="Kinesin motor" evidence="3">
    <location>
        <begin position="2"/>
        <end position="334"/>
    </location>
</feature>
<dbReference type="PANTHER" id="PTHR24115:SF1000">
    <property type="entry name" value="KINESIN-LIKE PROTEIN KIF22"/>
    <property type="match status" value="1"/>
</dbReference>
<keyword evidence="1" id="KW-0505">Motor protein</keyword>
<dbReference type="PANTHER" id="PTHR24115">
    <property type="entry name" value="KINESIN-RELATED"/>
    <property type="match status" value="1"/>
</dbReference>
<dbReference type="PRINTS" id="PR00380">
    <property type="entry name" value="KINESINHEAVY"/>
</dbReference>
<dbReference type="InterPro" id="IPR036961">
    <property type="entry name" value="Kinesin_motor_dom_sf"/>
</dbReference>
<proteinExistence type="inferred from homology"/>
<organism evidence="4 5">
    <name type="scientific">Xylaria bambusicola</name>
    <dbReference type="NCBI Taxonomy" id="326684"/>
    <lineage>
        <taxon>Eukaryota</taxon>
        <taxon>Fungi</taxon>
        <taxon>Dikarya</taxon>
        <taxon>Ascomycota</taxon>
        <taxon>Pezizomycotina</taxon>
        <taxon>Sordariomycetes</taxon>
        <taxon>Xylariomycetidae</taxon>
        <taxon>Xylariales</taxon>
        <taxon>Xylariaceae</taxon>
        <taxon>Xylaria</taxon>
    </lineage>
</organism>
<evidence type="ECO:0000259" key="3">
    <source>
        <dbReference type="PROSITE" id="PS50067"/>
    </source>
</evidence>
<protein>
    <recommendedName>
        <fullName evidence="3">Kinesin motor domain-containing protein</fullName>
    </recommendedName>
</protein>
<dbReference type="EMBL" id="JAWHQM010000002">
    <property type="protein sequence ID" value="KAK5625647.1"/>
    <property type="molecule type" value="Genomic_DNA"/>
</dbReference>
<dbReference type="InterPro" id="IPR027640">
    <property type="entry name" value="Kinesin-like_fam"/>
</dbReference>
<dbReference type="GO" id="GO:0016887">
    <property type="term" value="F:ATP hydrolysis activity"/>
    <property type="evidence" value="ECO:0007669"/>
    <property type="project" value="TreeGrafter"/>
</dbReference>
<dbReference type="GO" id="GO:0005524">
    <property type="term" value="F:ATP binding"/>
    <property type="evidence" value="ECO:0007669"/>
    <property type="project" value="UniProtKB-UniRule"/>
</dbReference>
<dbReference type="CDD" id="cd00106">
    <property type="entry name" value="KISc"/>
    <property type="match status" value="1"/>
</dbReference>
<feature type="compositionally biased region" description="Polar residues" evidence="2">
    <location>
        <begin position="451"/>
        <end position="461"/>
    </location>
</feature>
<dbReference type="InterPro" id="IPR010994">
    <property type="entry name" value="RuvA_2-like"/>
</dbReference>
<dbReference type="Gene3D" id="1.10.150.20">
    <property type="entry name" value="5' to 3' exonuclease, C-terminal subdomain"/>
    <property type="match status" value="1"/>
</dbReference>
<dbReference type="SMART" id="SM00129">
    <property type="entry name" value="KISc"/>
    <property type="match status" value="1"/>
</dbReference>
<accession>A0AAN7UDQ3</accession>
<dbReference type="GO" id="GO:0005871">
    <property type="term" value="C:kinesin complex"/>
    <property type="evidence" value="ECO:0007669"/>
    <property type="project" value="TreeGrafter"/>
</dbReference>
<dbReference type="Pfam" id="PF00225">
    <property type="entry name" value="Kinesin"/>
    <property type="match status" value="1"/>
</dbReference>
<dbReference type="GO" id="GO:0008574">
    <property type="term" value="F:plus-end-directed microtubule motor activity"/>
    <property type="evidence" value="ECO:0007669"/>
    <property type="project" value="TreeGrafter"/>
</dbReference>
<dbReference type="GO" id="GO:0007018">
    <property type="term" value="P:microtubule-based movement"/>
    <property type="evidence" value="ECO:0007669"/>
    <property type="project" value="InterPro"/>
</dbReference>
<name>A0AAN7UDQ3_9PEZI</name>
<sequence length="715" mass="79147">MSVRVVARIRPLLEKELDKDIIVRPASNDDGNTTTVVKIPNPRNESEEFSFTFNSVYDQPTTQDELFTAEVAPHLKSLFLGLDVTIFAYGVTGTGKTHTMRGGLKLADRGVIPRLLSGVFRRAKKTMKDSNGETSVAVALSYYEIYNDKVYDLLEPVEKRTPSGLPLRAEANGKTVVAGLSERPCQDLKDFEKLYIEANTNRVTAATKLNAHSSRSHAILRVKVMQITGDMIRESTASAIDLAGSEDNRRTENGKERLVESAAINKSLFVLSQCIDAIARGERRIPFRESKMTRILSLGQNNGITIMILNLAPLRSYHLDTLSSLNVSSRAKRIEVREIENEIVYKQPPRSTMNAGSNIARQPLRPLANAHNINAGAAVAAAAKPPDRPVKAFSVYTDKAKPAPAPRSANTAVKRSPKPHKRPSDSDGGSRPSKITRPELVRPASIPRQLKPSQPSQPSISADQIEAMVEKKVSEILAARTQSAPTPQELSDDVKRRLEALERRIDDGRHDDTRSEGLRFLLMARQHKERGENTSALKMYEMALPYFPGQAKLLGKIEKLKACIAAERGNQYTEITESTERIPEKKTRKVDRSSEVDKDVYSVAEADDDDDENYVAKSKKRAKKAKATKVVSDSVIEEGPISQALLDIINSRDLSMIMRLQGLGPKKARDLVQYLEVQSENSDRIETLVQLRTIPGMGGRTVERAYEGLVASGVH</sequence>
<dbReference type="GO" id="GO:0005874">
    <property type="term" value="C:microtubule"/>
    <property type="evidence" value="ECO:0007669"/>
    <property type="project" value="TreeGrafter"/>
</dbReference>